<feature type="domain" description="COMM" evidence="1">
    <location>
        <begin position="123"/>
        <end position="195"/>
    </location>
</feature>
<dbReference type="Pfam" id="PF07258">
    <property type="entry name" value="COMM_domain"/>
    <property type="match status" value="1"/>
</dbReference>
<dbReference type="PANTHER" id="PTHR15857:SF0">
    <property type="entry name" value="COMM DOMAIN-CONTAINING PROTEIN 2"/>
    <property type="match status" value="1"/>
</dbReference>
<evidence type="ECO:0000259" key="1">
    <source>
        <dbReference type="PROSITE" id="PS51269"/>
    </source>
</evidence>
<evidence type="ECO:0000313" key="2">
    <source>
        <dbReference type="EMBL" id="PNF36213.1"/>
    </source>
</evidence>
<protein>
    <submittedName>
        <fullName evidence="2">COMM domain-containing protein 2</fullName>
    </submittedName>
</protein>
<gene>
    <name evidence="2" type="primary">COMMD2</name>
    <name evidence="2" type="ORF">B7P43_G09721</name>
</gene>
<dbReference type="FunCoup" id="A0A2J7R5V2">
    <property type="interactions" value="451"/>
</dbReference>
<dbReference type="EMBL" id="NEVH01006988">
    <property type="protein sequence ID" value="PNF36213.1"/>
    <property type="molecule type" value="Genomic_DNA"/>
</dbReference>
<name>A0A2J7R5V2_9NEOP</name>
<sequence>MLLSLKDDHKQHISLLISQPTNVLQDFCRLALDYLRKGPTPKLYQTAAQKLDVQPEIIRNAVEGLVNLLVESCRHQLSDIDFHDTVLTLGFSEEHQETLESFYRGKKQEIYDVLSQLTLDQPHYHDLEWRFEVASRALQHQVTPLITMNLALETKTGLASDSTTTKNIVLQTDPTNLVHITQVLEEALQESRSQHSRRIQRSFK</sequence>
<keyword evidence="3" id="KW-1185">Reference proteome</keyword>
<dbReference type="OrthoDB" id="10257479at2759"/>
<dbReference type="PROSITE" id="PS51269">
    <property type="entry name" value="COMM"/>
    <property type="match status" value="1"/>
</dbReference>
<accession>A0A2J7R5V2</accession>
<organism evidence="2 3">
    <name type="scientific">Cryptotermes secundus</name>
    <dbReference type="NCBI Taxonomy" id="105785"/>
    <lineage>
        <taxon>Eukaryota</taxon>
        <taxon>Metazoa</taxon>
        <taxon>Ecdysozoa</taxon>
        <taxon>Arthropoda</taxon>
        <taxon>Hexapoda</taxon>
        <taxon>Insecta</taxon>
        <taxon>Pterygota</taxon>
        <taxon>Neoptera</taxon>
        <taxon>Polyneoptera</taxon>
        <taxon>Dictyoptera</taxon>
        <taxon>Blattodea</taxon>
        <taxon>Blattoidea</taxon>
        <taxon>Termitoidae</taxon>
        <taxon>Kalotermitidae</taxon>
        <taxon>Cryptotermitinae</taxon>
        <taxon>Cryptotermes</taxon>
    </lineage>
</organism>
<dbReference type="STRING" id="105785.A0A2J7R5V2"/>
<dbReference type="InParanoid" id="A0A2J7R5V2"/>
<dbReference type="InterPro" id="IPR037354">
    <property type="entry name" value="Commd2"/>
</dbReference>
<comment type="caution">
    <text evidence="2">The sequence shown here is derived from an EMBL/GenBank/DDBJ whole genome shotgun (WGS) entry which is preliminary data.</text>
</comment>
<evidence type="ECO:0000313" key="3">
    <source>
        <dbReference type="Proteomes" id="UP000235965"/>
    </source>
</evidence>
<dbReference type="Proteomes" id="UP000235965">
    <property type="component" value="Unassembled WGS sequence"/>
</dbReference>
<reference evidence="2 3" key="1">
    <citation type="submission" date="2017-12" db="EMBL/GenBank/DDBJ databases">
        <title>Hemimetabolous genomes reveal molecular basis of termite eusociality.</title>
        <authorList>
            <person name="Harrison M.C."/>
            <person name="Jongepier E."/>
            <person name="Robertson H.M."/>
            <person name="Arning N."/>
            <person name="Bitard-Feildel T."/>
            <person name="Chao H."/>
            <person name="Childers C.P."/>
            <person name="Dinh H."/>
            <person name="Doddapaneni H."/>
            <person name="Dugan S."/>
            <person name="Gowin J."/>
            <person name="Greiner C."/>
            <person name="Han Y."/>
            <person name="Hu H."/>
            <person name="Hughes D.S.T."/>
            <person name="Huylmans A.-K."/>
            <person name="Kemena C."/>
            <person name="Kremer L.P.M."/>
            <person name="Lee S.L."/>
            <person name="Lopez-Ezquerra A."/>
            <person name="Mallet L."/>
            <person name="Monroy-Kuhn J.M."/>
            <person name="Moser A."/>
            <person name="Murali S.C."/>
            <person name="Muzny D.M."/>
            <person name="Otani S."/>
            <person name="Piulachs M.-D."/>
            <person name="Poelchau M."/>
            <person name="Qu J."/>
            <person name="Schaub F."/>
            <person name="Wada-Katsumata A."/>
            <person name="Worley K.C."/>
            <person name="Xie Q."/>
            <person name="Ylla G."/>
            <person name="Poulsen M."/>
            <person name="Gibbs R.A."/>
            <person name="Schal C."/>
            <person name="Richards S."/>
            <person name="Belles X."/>
            <person name="Korb J."/>
            <person name="Bornberg-Bauer E."/>
        </authorList>
    </citation>
    <scope>NUCLEOTIDE SEQUENCE [LARGE SCALE GENOMIC DNA]</scope>
    <source>
        <tissue evidence="2">Whole body</tissue>
    </source>
</reference>
<dbReference type="InterPro" id="IPR017920">
    <property type="entry name" value="COMM"/>
</dbReference>
<dbReference type="CDD" id="cd04750">
    <property type="entry name" value="Commd2"/>
    <property type="match status" value="1"/>
</dbReference>
<proteinExistence type="predicted"/>
<dbReference type="PANTHER" id="PTHR15857">
    <property type="entry name" value="COMM DOMAIN CONTAINING PROTEIN 2"/>
    <property type="match status" value="1"/>
</dbReference>
<dbReference type="Pfam" id="PF21672">
    <property type="entry name" value="COMM_HN"/>
    <property type="match status" value="1"/>
</dbReference>
<dbReference type="AlphaFoldDB" id="A0A2J7R5V2"/>